<sequence>MDGDLRDLPGGFEEAFLWDPARMYPIELPDDFEDVFHGDHSLQRFPLFSLPAEIWLRIAEFAVLETRTINVTRATRMLDQEALVRQPALTRTCRLLRTEGLPMFYRNNSFEARHFCEHACPRQWLVAIGIENLRRMQIFRMHTRMSDDFWKGCFKRTGIETEVEVTDDSVKGRCPHHASRRHGRFQTLTITFL</sequence>
<comment type="caution">
    <text evidence="1">The sequence shown here is derived from an EMBL/GenBank/DDBJ whole genome shotgun (WGS) entry which is preliminary data.</text>
</comment>
<accession>A0AAN7ZKQ5</accession>
<organism evidence="1 2">
    <name type="scientific">Elasticomyces elasticus</name>
    <dbReference type="NCBI Taxonomy" id="574655"/>
    <lineage>
        <taxon>Eukaryota</taxon>
        <taxon>Fungi</taxon>
        <taxon>Dikarya</taxon>
        <taxon>Ascomycota</taxon>
        <taxon>Pezizomycotina</taxon>
        <taxon>Dothideomycetes</taxon>
        <taxon>Dothideomycetidae</taxon>
        <taxon>Mycosphaerellales</taxon>
        <taxon>Teratosphaeriaceae</taxon>
        <taxon>Elasticomyces</taxon>
    </lineage>
</organism>
<reference evidence="1" key="1">
    <citation type="submission" date="2023-08" db="EMBL/GenBank/DDBJ databases">
        <title>Black Yeasts Isolated from many extreme environments.</title>
        <authorList>
            <person name="Coleine C."/>
            <person name="Stajich J.E."/>
            <person name="Selbmann L."/>
        </authorList>
    </citation>
    <scope>NUCLEOTIDE SEQUENCE</scope>
    <source>
        <strain evidence="1">CCFEE 5810</strain>
    </source>
</reference>
<protein>
    <recommendedName>
        <fullName evidence="3">F-box domain-containing protein</fullName>
    </recommendedName>
</protein>
<evidence type="ECO:0000313" key="2">
    <source>
        <dbReference type="Proteomes" id="UP001310594"/>
    </source>
</evidence>
<proteinExistence type="predicted"/>
<dbReference type="AlphaFoldDB" id="A0AAN7ZKQ5"/>
<gene>
    <name evidence="1" type="ORF">LTR97_012319</name>
</gene>
<evidence type="ECO:0000313" key="1">
    <source>
        <dbReference type="EMBL" id="KAK5690451.1"/>
    </source>
</evidence>
<evidence type="ECO:0008006" key="3">
    <source>
        <dbReference type="Google" id="ProtNLM"/>
    </source>
</evidence>
<dbReference type="Proteomes" id="UP001310594">
    <property type="component" value="Unassembled WGS sequence"/>
</dbReference>
<dbReference type="EMBL" id="JAVRQU010000025">
    <property type="protein sequence ID" value="KAK5690451.1"/>
    <property type="molecule type" value="Genomic_DNA"/>
</dbReference>
<name>A0AAN7ZKQ5_9PEZI</name>